<proteinExistence type="predicted"/>
<dbReference type="Proteomes" id="UP000318529">
    <property type="component" value="Unassembled WGS sequence"/>
</dbReference>
<protein>
    <submittedName>
        <fullName evidence="1">Uncharacterized protein</fullName>
    </submittedName>
</protein>
<evidence type="ECO:0000313" key="1">
    <source>
        <dbReference type="EMBL" id="TWA84812.1"/>
    </source>
</evidence>
<organism evidence="1 2">
    <name type="scientific">Azospirillum brasilense</name>
    <dbReference type="NCBI Taxonomy" id="192"/>
    <lineage>
        <taxon>Bacteria</taxon>
        <taxon>Pseudomonadati</taxon>
        <taxon>Pseudomonadota</taxon>
        <taxon>Alphaproteobacteria</taxon>
        <taxon>Rhodospirillales</taxon>
        <taxon>Azospirillaceae</taxon>
        <taxon>Azospirillum</taxon>
    </lineage>
</organism>
<name>A0A560CIV5_AZOBR</name>
<accession>A0A560CIV5</accession>
<reference evidence="1 2" key="1">
    <citation type="submission" date="2019-06" db="EMBL/GenBank/DDBJ databases">
        <title>Genomic Encyclopedia of Type Strains, Phase IV (KMG-V): Genome sequencing to study the core and pangenomes of soil and plant-associated prokaryotes.</title>
        <authorList>
            <person name="Whitman W."/>
        </authorList>
    </citation>
    <scope>NUCLEOTIDE SEQUENCE [LARGE SCALE GENOMIC DNA]</scope>
    <source>
        <strain evidence="1 2">BR 11650</strain>
    </source>
</reference>
<dbReference type="AlphaFoldDB" id="A0A560CIV5"/>
<gene>
    <name evidence="1" type="ORF">FBZ83_10477</name>
</gene>
<evidence type="ECO:0000313" key="2">
    <source>
        <dbReference type="Proteomes" id="UP000318529"/>
    </source>
</evidence>
<dbReference type="EMBL" id="VITH01000004">
    <property type="protein sequence ID" value="TWA84812.1"/>
    <property type="molecule type" value="Genomic_DNA"/>
</dbReference>
<sequence length="37" mass="4180">MAEVLRAMPLDRGDRVFGERRQRLVGRAVLCLHGTCP</sequence>
<comment type="caution">
    <text evidence="1">The sequence shown here is derived from an EMBL/GenBank/DDBJ whole genome shotgun (WGS) entry which is preliminary data.</text>
</comment>